<dbReference type="KEGG" id="kpie:N5580_08310"/>
<evidence type="ECO:0000313" key="1">
    <source>
        <dbReference type="EMBL" id="WBG92504.1"/>
    </source>
</evidence>
<dbReference type="AlphaFoldDB" id="A0AAJ5QP30"/>
<reference evidence="1 2" key="1">
    <citation type="journal article" date="2022" name="J Glob Antimicrob Resist">
        <title>First complete genome of a multidrug resistant strain of the novel human pathogen Kalamiella piersonii (GABEKP28) identified in human saliva.</title>
        <authorList>
            <person name="McDonagh F."/>
            <person name="Singh N.K."/>
            <person name="Venkateswaran K."/>
            <person name="Lonappan A.M."/>
            <person name="Hallahan B."/>
            <person name="Tuohy A."/>
            <person name="Burke L."/>
            <person name="Kovarova A."/>
            <person name="Miliotis G."/>
        </authorList>
    </citation>
    <scope>NUCLEOTIDE SEQUENCE [LARGE SCALE GENOMIC DNA]</scope>
    <source>
        <strain evidence="1 2">GABEKP28</strain>
    </source>
</reference>
<evidence type="ECO:0000313" key="2">
    <source>
        <dbReference type="Proteomes" id="UP001211544"/>
    </source>
</evidence>
<accession>A0AAJ5QP30</accession>
<sequence>MARCLAGTLDTLSNALDNAFAEAGLGQVLQSLTTELLPTF</sequence>
<dbReference type="EMBL" id="CP104758">
    <property type="protein sequence ID" value="WBG92504.1"/>
    <property type="molecule type" value="Genomic_DNA"/>
</dbReference>
<keyword evidence="2" id="KW-1185">Reference proteome</keyword>
<gene>
    <name evidence="1" type="ORF">N5580_08310</name>
</gene>
<proteinExistence type="predicted"/>
<protein>
    <submittedName>
        <fullName evidence="1">Uncharacterized protein</fullName>
    </submittedName>
</protein>
<dbReference type="Proteomes" id="UP001211544">
    <property type="component" value="Chromosome"/>
</dbReference>
<name>A0AAJ5QP30_9GAMM</name>
<organism evidence="1 2">
    <name type="scientific">Pantoea piersonii</name>
    <dbReference type="NCBI Taxonomy" id="2364647"/>
    <lineage>
        <taxon>Bacteria</taxon>
        <taxon>Pseudomonadati</taxon>
        <taxon>Pseudomonadota</taxon>
        <taxon>Gammaproteobacteria</taxon>
        <taxon>Enterobacterales</taxon>
        <taxon>Erwiniaceae</taxon>
        <taxon>Pantoea</taxon>
    </lineage>
</organism>
<dbReference type="RefSeq" id="WP_269950219.1">
    <property type="nucleotide sequence ID" value="NZ_CP104758.1"/>
</dbReference>